<dbReference type="Proteomes" id="UP000735592">
    <property type="component" value="Unassembled WGS sequence"/>
</dbReference>
<name>A0ABW9SS47_9BURK</name>
<proteinExistence type="predicted"/>
<evidence type="ECO:0000313" key="5">
    <source>
        <dbReference type="Proteomes" id="UP000735592"/>
    </source>
</evidence>
<feature type="signal peptide" evidence="1">
    <location>
        <begin position="1"/>
        <end position="39"/>
    </location>
</feature>
<evidence type="ECO:0000256" key="1">
    <source>
        <dbReference type="SAM" id="SignalP"/>
    </source>
</evidence>
<evidence type="ECO:0000313" key="4">
    <source>
        <dbReference type="EMBL" id="MTW33552.1"/>
    </source>
</evidence>
<dbReference type="EMBL" id="WNKW01000003">
    <property type="protein sequence ID" value="MTW33552.1"/>
    <property type="molecule type" value="Genomic_DNA"/>
</dbReference>
<dbReference type="Pfam" id="PF13448">
    <property type="entry name" value="DUF4114"/>
    <property type="match status" value="1"/>
</dbReference>
<keyword evidence="1" id="KW-0732">Signal</keyword>
<dbReference type="Pfam" id="PF07589">
    <property type="entry name" value="PEP-CTERM"/>
    <property type="match status" value="1"/>
</dbReference>
<reference evidence="4 5" key="1">
    <citation type="submission" date="2019-11" db="EMBL/GenBank/DDBJ databases">
        <title>Type strains purchased from KCTC, JCM and DSMZ.</title>
        <authorList>
            <person name="Lu H."/>
        </authorList>
    </citation>
    <scope>NUCLEOTIDE SEQUENCE [LARGE SCALE GENOMIC DNA]</scope>
    <source>
        <strain evidence="4 5">DSM 103461</strain>
    </source>
</reference>
<gene>
    <name evidence="4" type="ORF">GM655_12025</name>
</gene>
<keyword evidence="5" id="KW-1185">Reference proteome</keyword>
<dbReference type="InterPro" id="IPR013424">
    <property type="entry name" value="Ice-binding_C"/>
</dbReference>
<dbReference type="NCBIfam" id="TIGR02595">
    <property type="entry name" value="PEP_CTERM"/>
    <property type="match status" value="1"/>
</dbReference>
<organism evidence="4 5">
    <name type="scientific">Pseudoduganella danionis</name>
    <dbReference type="NCBI Taxonomy" id="1890295"/>
    <lineage>
        <taxon>Bacteria</taxon>
        <taxon>Pseudomonadati</taxon>
        <taxon>Pseudomonadota</taxon>
        <taxon>Betaproteobacteria</taxon>
        <taxon>Burkholderiales</taxon>
        <taxon>Oxalobacteraceae</taxon>
        <taxon>Telluria group</taxon>
        <taxon>Pseudoduganella</taxon>
    </lineage>
</organism>
<sequence>MYLRIRFSHSIIVTGEQTMLFKKSLLLAALLGATLTAQANVAIVGSKIVVKDTGAVTATFLGSDAGYNDVVFFDNSGTQLFSGHHTANGTTIDLGTYNAGTILNFSIHVDNTGDNFYMGPASVNKDNVFHAAVTQTSNNTAVVGFEDLYGGGDRDYNDIQFKVTNVTAAVPEPESYAMMLGGLGLMGLLARRRKAK</sequence>
<feature type="domain" description="Ice-binding protein C-terminal" evidence="2">
    <location>
        <begin position="169"/>
        <end position="193"/>
    </location>
</feature>
<dbReference type="InterPro" id="IPR025193">
    <property type="entry name" value="DUF4114"/>
</dbReference>
<accession>A0ABW9SS47</accession>
<feature type="chain" id="PRO_5047385868" evidence="1">
    <location>
        <begin position="40"/>
        <end position="196"/>
    </location>
</feature>
<comment type="caution">
    <text evidence="4">The sequence shown here is derived from an EMBL/GenBank/DDBJ whole genome shotgun (WGS) entry which is preliminary data.</text>
</comment>
<evidence type="ECO:0000259" key="3">
    <source>
        <dbReference type="Pfam" id="PF13448"/>
    </source>
</evidence>
<feature type="domain" description="DUF4114" evidence="3">
    <location>
        <begin position="101"/>
        <end position="164"/>
    </location>
</feature>
<evidence type="ECO:0000259" key="2">
    <source>
        <dbReference type="Pfam" id="PF07589"/>
    </source>
</evidence>
<protein>
    <submittedName>
        <fullName evidence="4">DUF4114 domain-containing protein</fullName>
    </submittedName>
</protein>